<name>A0A814UTV9_9BILA</name>
<sequence length="250" mass="28720">MSVKSVVNNKGHYNLRRQNIGSQSTKLNADEMKDAILNSLKNDETLRKSIHNMIISHHNDDQNGNDVRQKQNFNDDNGSNLAMVVDKVANLLLKPVLKHFEECLSVLEAKIDDLERYNRTFYIRLLGISEEATEDTTLKIVSVINNNLDMSITTNDIENSHRTGKRSNDKNRPIIARLYSRSLRLQILRSAYKRQGKNLNISIVEDLTKRALTLFQNERSKLNGDQKKSIITRNGRVYRVNNDKTLTLIT</sequence>
<dbReference type="OrthoDB" id="10066957at2759"/>
<evidence type="ECO:0000313" key="1">
    <source>
        <dbReference type="EMBL" id="CAF1176544.1"/>
    </source>
</evidence>
<dbReference type="Gene3D" id="3.30.70.1820">
    <property type="entry name" value="L1 transposable element, RRM domain"/>
    <property type="match status" value="1"/>
</dbReference>
<organism evidence="1 3">
    <name type="scientific">Didymodactylos carnosus</name>
    <dbReference type="NCBI Taxonomy" id="1234261"/>
    <lineage>
        <taxon>Eukaryota</taxon>
        <taxon>Metazoa</taxon>
        <taxon>Spiralia</taxon>
        <taxon>Gnathifera</taxon>
        <taxon>Rotifera</taxon>
        <taxon>Eurotatoria</taxon>
        <taxon>Bdelloidea</taxon>
        <taxon>Philodinida</taxon>
        <taxon>Philodinidae</taxon>
        <taxon>Didymodactylos</taxon>
    </lineage>
</organism>
<evidence type="ECO:0000313" key="2">
    <source>
        <dbReference type="EMBL" id="CAF3940575.1"/>
    </source>
</evidence>
<dbReference type="EMBL" id="CAJOBC010007713">
    <property type="protein sequence ID" value="CAF3940575.1"/>
    <property type="molecule type" value="Genomic_DNA"/>
</dbReference>
<dbReference type="AlphaFoldDB" id="A0A814UTV9"/>
<accession>A0A814UTV9</accession>
<keyword evidence="3" id="KW-1185">Reference proteome</keyword>
<dbReference type="EMBL" id="CAJNOQ010007713">
    <property type="protein sequence ID" value="CAF1176544.1"/>
    <property type="molecule type" value="Genomic_DNA"/>
</dbReference>
<comment type="caution">
    <text evidence="1">The sequence shown here is derived from an EMBL/GenBank/DDBJ whole genome shotgun (WGS) entry which is preliminary data.</text>
</comment>
<proteinExistence type="predicted"/>
<protein>
    <submittedName>
        <fullName evidence="1">Uncharacterized protein</fullName>
    </submittedName>
</protein>
<gene>
    <name evidence="1" type="ORF">GPM918_LOCUS22469</name>
    <name evidence="2" type="ORF">SRO942_LOCUS22467</name>
</gene>
<dbReference type="Proteomes" id="UP000681722">
    <property type="component" value="Unassembled WGS sequence"/>
</dbReference>
<dbReference type="Proteomes" id="UP000663829">
    <property type="component" value="Unassembled WGS sequence"/>
</dbReference>
<evidence type="ECO:0000313" key="3">
    <source>
        <dbReference type="Proteomes" id="UP000663829"/>
    </source>
</evidence>
<reference evidence="1" key="1">
    <citation type="submission" date="2021-02" db="EMBL/GenBank/DDBJ databases">
        <authorList>
            <person name="Nowell W R."/>
        </authorList>
    </citation>
    <scope>NUCLEOTIDE SEQUENCE</scope>
</reference>